<dbReference type="Gene3D" id="3.10.20.30">
    <property type="match status" value="1"/>
</dbReference>
<reference evidence="5" key="1">
    <citation type="submission" date="2021-07" db="EMBL/GenBank/DDBJ databases">
        <authorList>
            <person name="Durling M."/>
        </authorList>
    </citation>
    <scope>NUCLEOTIDE SEQUENCE</scope>
</reference>
<dbReference type="AlphaFoldDB" id="A0A9N9PNM9"/>
<dbReference type="Gene3D" id="3.40.50.300">
    <property type="entry name" value="P-loop containing nucleotide triphosphate hydrolases"/>
    <property type="match status" value="1"/>
</dbReference>
<keyword evidence="2" id="KW-0342">GTP-binding</keyword>
<proteinExistence type="predicted"/>
<dbReference type="FunFam" id="1.10.8.470:FF:000001">
    <property type="entry name" value="GTP-binding protein homolog"/>
    <property type="match status" value="1"/>
</dbReference>
<dbReference type="Proteomes" id="UP000696280">
    <property type="component" value="Unassembled WGS sequence"/>
</dbReference>
<feature type="compositionally biased region" description="Polar residues" evidence="3">
    <location>
        <begin position="15"/>
        <end position="28"/>
    </location>
</feature>
<accession>A0A9N9PNM9</accession>
<dbReference type="InterPro" id="IPR031167">
    <property type="entry name" value="G_OBG"/>
</dbReference>
<evidence type="ECO:0000313" key="6">
    <source>
        <dbReference type="Proteomes" id="UP000696280"/>
    </source>
</evidence>
<protein>
    <recommendedName>
        <fullName evidence="4">OBG-type G domain-containing protein</fullName>
    </recommendedName>
</protein>
<dbReference type="EMBL" id="CAJVRL010000052">
    <property type="protein sequence ID" value="CAG8953721.1"/>
    <property type="molecule type" value="Genomic_DNA"/>
</dbReference>
<evidence type="ECO:0000259" key="4">
    <source>
        <dbReference type="PROSITE" id="PS51710"/>
    </source>
</evidence>
<feature type="domain" description="OBG-type G" evidence="4">
    <location>
        <begin position="5"/>
        <end position="291"/>
    </location>
</feature>
<evidence type="ECO:0000256" key="1">
    <source>
        <dbReference type="ARBA" id="ARBA00022741"/>
    </source>
</evidence>
<dbReference type="Pfam" id="PF01926">
    <property type="entry name" value="MMR_HSR1"/>
    <property type="match status" value="1"/>
</dbReference>
<dbReference type="InterPro" id="IPR006073">
    <property type="entry name" value="GTP-bd"/>
</dbReference>
<sequence>MGREPLIGLVGKPSSGKSSTLNSLTDASSKVGGKTCRITQMAHSKSTDNSGSFTTIDPQRAIGYLQIDCPCARFNVSDRCKPNYGACIEGRRSVPIELLDVAGLVPGAHEGKGLGNKFLDDLRHADALVHVVDVSGTTDAEGKATRGYDPSQDIVWLRSEIVQWILGNLMQKWGSIKRRHIAVKATAVETLQGQFSGYGSTSAVIARTLDKMALKEPLEHWSDETVSKVVNAFTDEKFPTVIALNKIDHADADKNISKIAKMQDPKSIVLCSAISEIFLRKLAKQGFIKYNEGSEFVDTREDLIADGDPEGGGLKEMDEKLKTRLENLKDMVLYRFGSTGVVQVLSRAAELLGLVPVFPVRNVSSFSSGASGSNAVFRDCVLVKRGTTVAECARKVIGDAPLAYVEGAGGVRVSEDDLVSIGKNDILSFRVGRA</sequence>
<dbReference type="InterPro" id="IPR012675">
    <property type="entry name" value="Beta-grasp_dom_sf"/>
</dbReference>
<organism evidence="5 6">
    <name type="scientific">Hymenoscyphus fraxineus</name>
    <dbReference type="NCBI Taxonomy" id="746836"/>
    <lineage>
        <taxon>Eukaryota</taxon>
        <taxon>Fungi</taxon>
        <taxon>Dikarya</taxon>
        <taxon>Ascomycota</taxon>
        <taxon>Pezizomycotina</taxon>
        <taxon>Leotiomycetes</taxon>
        <taxon>Helotiales</taxon>
        <taxon>Helotiaceae</taxon>
        <taxon>Hymenoscyphus</taxon>
    </lineage>
</organism>
<gene>
    <name evidence="5" type="ORF">HYFRA_00006610</name>
</gene>
<evidence type="ECO:0000256" key="3">
    <source>
        <dbReference type="SAM" id="MobiDB-lite"/>
    </source>
</evidence>
<dbReference type="GO" id="GO:0005737">
    <property type="term" value="C:cytoplasm"/>
    <property type="evidence" value="ECO:0007669"/>
    <property type="project" value="TreeGrafter"/>
</dbReference>
<evidence type="ECO:0000313" key="5">
    <source>
        <dbReference type="EMBL" id="CAG8953721.1"/>
    </source>
</evidence>
<comment type="caution">
    <text evidence="5">The sequence shown here is derived from an EMBL/GenBank/DDBJ whole genome shotgun (WGS) entry which is preliminary data.</text>
</comment>
<dbReference type="PROSITE" id="PS51710">
    <property type="entry name" value="G_OBG"/>
    <property type="match status" value="1"/>
</dbReference>
<name>A0A9N9PNM9_9HELO</name>
<feature type="region of interest" description="Disordered" evidence="3">
    <location>
        <begin position="11"/>
        <end position="30"/>
    </location>
</feature>
<dbReference type="CDD" id="cd01899">
    <property type="entry name" value="Ygr210"/>
    <property type="match status" value="1"/>
</dbReference>
<keyword evidence="6" id="KW-1185">Reference proteome</keyword>
<dbReference type="GO" id="GO:0005525">
    <property type="term" value="F:GTP binding"/>
    <property type="evidence" value="ECO:0007669"/>
    <property type="project" value="UniProtKB-KW"/>
</dbReference>
<evidence type="ECO:0000256" key="2">
    <source>
        <dbReference type="ARBA" id="ARBA00023134"/>
    </source>
</evidence>
<dbReference type="SUPFAM" id="SSF52540">
    <property type="entry name" value="P-loop containing nucleoside triphosphate hydrolases"/>
    <property type="match status" value="1"/>
</dbReference>
<dbReference type="OrthoDB" id="545683at2759"/>
<dbReference type="PANTHER" id="PTHR23305">
    <property type="entry name" value="OBG GTPASE FAMILY"/>
    <property type="match status" value="1"/>
</dbReference>
<dbReference type="GO" id="GO:0016887">
    <property type="term" value="F:ATP hydrolysis activity"/>
    <property type="evidence" value="ECO:0007669"/>
    <property type="project" value="TreeGrafter"/>
</dbReference>
<dbReference type="InterPro" id="IPR027417">
    <property type="entry name" value="P-loop_NTPase"/>
</dbReference>
<dbReference type="InterPro" id="IPR013646">
    <property type="entry name" value="YGR210-like_G4"/>
</dbReference>
<keyword evidence="1" id="KW-0547">Nucleotide-binding</keyword>
<dbReference type="PANTHER" id="PTHR23305:SF1">
    <property type="entry name" value="OBG-TYPE G DOMAIN-CONTAINING PROTEIN"/>
    <property type="match status" value="1"/>
</dbReference>
<dbReference type="Pfam" id="PF08438">
    <property type="entry name" value="YGR210-like_G4"/>
    <property type="match status" value="1"/>
</dbReference>
<dbReference type="Gene3D" id="1.10.8.470">
    <property type="match status" value="1"/>
</dbReference>